<dbReference type="GO" id="GO:0005854">
    <property type="term" value="C:nascent polypeptide-associated complex"/>
    <property type="evidence" value="ECO:0007669"/>
    <property type="project" value="InterPro"/>
</dbReference>
<dbReference type="PANTHER" id="PTHR21713">
    <property type="entry name" value="NASCENT POLYPEPTIDE ASSOCIATED COMPLEX ALPHA SUBUNIT-RELATED"/>
    <property type="match status" value="1"/>
</dbReference>
<evidence type="ECO:0000313" key="2">
    <source>
        <dbReference type="Proteomes" id="UP000694402"/>
    </source>
</evidence>
<accession>A0A8C8MJY8</accession>
<dbReference type="GeneTree" id="ENSGT00440000033468"/>
<protein>
    <submittedName>
        <fullName evidence="1">Uncharacterized protein</fullName>
    </submittedName>
</protein>
<reference evidence="1" key="2">
    <citation type="submission" date="2025-09" db="UniProtKB">
        <authorList>
            <consortium name="Ensembl"/>
        </authorList>
    </citation>
    <scope>IDENTIFICATION</scope>
</reference>
<sequence>MSFAACIMSKVVVTYNFTSPVRTMSTGLGFIVPQPNSLPAYQSLHSVHYSVEELVSSPNRSIFTHIIRASSYSFYFYGQVMGKTRVNIRKSKNILFVIPKPDIFFGKVDFLFFQIETSSIQENTQKPTVYKRRVDETAVKDIELVMSQANVNNDIVNAIMELTM</sequence>
<reference evidence="1" key="1">
    <citation type="submission" date="2025-08" db="UniProtKB">
        <authorList>
            <consortium name="Ensembl"/>
        </authorList>
    </citation>
    <scope>IDENTIFICATION</scope>
</reference>
<dbReference type="InterPro" id="IPR038187">
    <property type="entry name" value="NAC_A/B_dom_sf"/>
</dbReference>
<keyword evidence="2" id="KW-1185">Reference proteome</keyword>
<name>A0A8C8MJY8_ONCTS</name>
<dbReference type="InterPro" id="IPR016641">
    <property type="entry name" value="EGD2/NACA0like"/>
</dbReference>
<dbReference type="Proteomes" id="UP000694402">
    <property type="component" value="Unassembled WGS sequence"/>
</dbReference>
<dbReference type="AlphaFoldDB" id="A0A8C8MJY8"/>
<organism evidence="1 2">
    <name type="scientific">Oncorhynchus tshawytscha</name>
    <name type="common">Chinook salmon</name>
    <name type="synonym">Salmo tshawytscha</name>
    <dbReference type="NCBI Taxonomy" id="74940"/>
    <lineage>
        <taxon>Eukaryota</taxon>
        <taxon>Metazoa</taxon>
        <taxon>Chordata</taxon>
        <taxon>Craniata</taxon>
        <taxon>Vertebrata</taxon>
        <taxon>Euteleostomi</taxon>
        <taxon>Actinopterygii</taxon>
        <taxon>Neopterygii</taxon>
        <taxon>Teleostei</taxon>
        <taxon>Protacanthopterygii</taxon>
        <taxon>Salmoniformes</taxon>
        <taxon>Salmonidae</taxon>
        <taxon>Salmoninae</taxon>
        <taxon>Oncorhynchus</taxon>
    </lineage>
</organism>
<dbReference type="Ensembl" id="ENSOTST00005105789.2">
    <property type="protein sequence ID" value="ENSOTSP00005097737.2"/>
    <property type="gene ID" value="ENSOTSG00005045251.2"/>
</dbReference>
<dbReference type="Gene3D" id="2.20.70.30">
    <property type="entry name" value="Nascent polypeptide-associated complex domain"/>
    <property type="match status" value="1"/>
</dbReference>
<evidence type="ECO:0000313" key="1">
    <source>
        <dbReference type="Ensembl" id="ENSOTSP00005097737.2"/>
    </source>
</evidence>
<proteinExistence type="predicted"/>